<protein>
    <submittedName>
        <fullName evidence="1">Uncharacterized protein</fullName>
    </submittedName>
</protein>
<sequence length="62" mass="6074">MIVSVSAALLLAIVVTVLLRQRTVGIGSALACAAFGFCLASTGIAPAIEAFLTALVGLASLG</sequence>
<organism evidence="1 2">
    <name type="scientific">Streptomyces toyocaensis</name>
    <dbReference type="NCBI Taxonomy" id="55952"/>
    <lineage>
        <taxon>Bacteria</taxon>
        <taxon>Bacillati</taxon>
        <taxon>Actinomycetota</taxon>
        <taxon>Actinomycetes</taxon>
        <taxon>Kitasatosporales</taxon>
        <taxon>Streptomycetaceae</taxon>
        <taxon>Streptomyces</taxon>
    </lineage>
</organism>
<accession>A0A081XIN8</accession>
<comment type="caution">
    <text evidence="1">The sequence shown here is derived from an EMBL/GenBank/DDBJ whole genome shotgun (WGS) entry which is preliminary data.</text>
</comment>
<keyword evidence="2" id="KW-1185">Reference proteome</keyword>
<dbReference type="EMBL" id="JFCB01000043">
    <property type="protein sequence ID" value="KES03411.1"/>
    <property type="molecule type" value="Genomic_DNA"/>
</dbReference>
<dbReference type="AlphaFoldDB" id="A0A081XIN8"/>
<evidence type="ECO:0000313" key="2">
    <source>
        <dbReference type="Proteomes" id="UP000028341"/>
    </source>
</evidence>
<proteinExistence type="predicted"/>
<dbReference type="Proteomes" id="UP000028341">
    <property type="component" value="Unassembled WGS sequence"/>
</dbReference>
<evidence type="ECO:0000313" key="1">
    <source>
        <dbReference type="EMBL" id="KES03411.1"/>
    </source>
</evidence>
<reference evidence="1 2" key="1">
    <citation type="submission" date="2014-02" db="EMBL/GenBank/DDBJ databases">
        <title>The genome announcement of Streptomyces toyocaensis NRRL15009.</title>
        <authorList>
            <person name="Hong H.-J."/>
            <person name="Kwun M.J."/>
        </authorList>
    </citation>
    <scope>NUCLEOTIDE SEQUENCE [LARGE SCALE GENOMIC DNA]</scope>
    <source>
        <strain evidence="1 2">NRRL 15009</strain>
    </source>
</reference>
<dbReference type="RefSeq" id="WP_037940363.1">
    <property type="nucleotide sequence ID" value="NZ_JBFADL010000038.1"/>
</dbReference>
<gene>
    <name evidence="1" type="ORF">BU52_30705</name>
</gene>
<name>A0A081XIN8_STRTO</name>
<dbReference type="STRING" id="55952.BU52_30705"/>